<protein>
    <submittedName>
        <fullName evidence="2">Uncharacterized protein</fullName>
    </submittedName>
</protein>
<keyword evidence="1" id="KW-0472">Membrane</keyword>
<keyword evidence="3" id="KW-1185">Reference proteome</keyword>
<feature type="transmembrane region" description="Helical" evidence="1">
    <location>
        <begin position="29"/>
        <end position="50"/>
    </location>
</feature>
<evidence type="ECO:0000313" key="2">
    <source>
        <dbReference type="EMBL" id="MBU3161586.1"/>
    </source>
</evidence>
<name>A0ABS6BYD3_9CLOT</name>
<dbReference type="RefSeq" id="WP_216151454.1">
    <property type="nucleotide sequence ID" value="NZ_JAHLDV010000076.1"/>
</dbReference>
<sequence>MNNNNKSKPKSDGKTMKRLFSYVTSTYKIQFVIVIVCILISALAGVGVLCL</sequence>
<dbReference type="EMBL" id="JAHLDV010000076">
    <property type="protein sequence ID" value="MBU3161586.1"/>
    <property type="molecule type" value="Genomic_DNA"/>
</dbReference>
<proteinExistence type="predicted"/>
<comment type="caution">
    <text evidence="2">The sequence shown here is derived from an EMBL/GenBank/DDBJ whole genome shotgun (WGS) entry which is preliminary data.</text>
</comment>
<organism evidence="2 3">
    <name type="scientific">Clostridium frigoris</name>
    <dbReference type="NCBI Taxonomy" id="205327"/>
    <lineage>
        <taxon>Bacteria</taxon>
        <taxon>Bacillati</taxon>
        <taxon>Bacillota</taxon>
        <taxon>Clostridia</taxon>
        <taxon>Eubacteriales</taxon>
        <taxon>Clostridiaceae</taxon>
        <taxon>Clostridium</taxon>
    </lineage>
</organism>
<evidence type="ECO:0000256" key="1">
    <source>
        <dbReference type="SAM" id="Phobius"/>
    </source>
</evidence>
<keyword evidence="1" id="KW-0812">Transmembrane</keyword>
<keyword evidence="1" id="KW-1133">Transmembrane helix</keyword>
<reference evidence="2 3" key="1">
    <citation type="submission" date="2021-06" db="EMBL/GenBank/DDBJ databases">
        <title>Clostridia strains as spoilage organisms.</title>
        <authorList>
            <person name="Wambui J."/>
            <person name="Stephan R."/>
            <person name="Stevens M.J.A."/>
        </authorList>
    </citation>
    <scope>NUCLEOTIDE SEQUENCE [LARGE SCALE GENOMIC DNA]</scope>
    <source>
        <strain evidence="2 3">DSM 14204</strain>
    </source>
</reference>
<evidence type="ECO:0000313" key="3">
    <source>
        <dbReference type="Proteomes" id="UP000776252"/>
    </source>
</evidence>
<accession>A0ABS6BYD3</accession>
<dbReference type="Proteomes" id="UP000776252">
    <property type="component" value="Unassembled WGS sequence"/>
</dbReference>
<gene>
    <name evidence="2" type="ORF">KPL37_17920</name>
</gene>